<protein>
    <submittedName>
        <fullName evidence="7">DUF1232 domain-containing protein</fullName>
    </submittedName>
</protein>
<evidence type="ECO:0000313" key="8">
    <source>
        <dbReference type="Proteomes" id="UP001310692"/>
    </source>
</evidence>
<keyword evidence="4" id="KW-0472">Membrane</keyword>
<evidence type="ECO:0000256" key="2">
    <source>
        <dbReference type="ARBA" id="ARBA00022692"/>
    </source>
</evidence>
<name>A0ABU7M078_9PROT</name>
<proteinExistence type="predicted"/>
<gene>
    <name evidence="7" type="ORF">V0U35_10985</name>
</gene>
<dbReference type="Pfam" id="PF06803">
    <property type="entry name" value="DUF1232"/>
    <property type="match status" value="1"/>
</dbReference>
<evidence type="ECO:0000256" key="1">
    <source>
        <dbReference type="ARBA" id="ARBA00004127"/>
    </source>
</evidence>
<dbReference type="RefSeq" id="WP_330196761.1">
    <property type="nucleotide sequence ID" value="NZ_JAZDRO010000004.1"/>
</dbReference>
<keyword evidence="3" id="KW-1133">Transmembrane helix</keyword>
<comment type="subcellular location">
    <subcellularLocation>
        <location evidence="1">Endomembrane system</location>
        <topology evidence="1">Multi-pass membrane protein</topology>
    </subcellularLocation>
</comment>
<evidence type="ECO:0000256" key="4">
    <source>
        <dbReference type="ARBA" id="ARBA00023136"/>
    </source>
</evidence>
<dbReference type="EMBL" id="JAZDRO010000004">
    <property type="protein sequence ID" value="MEE2567201.1"/>
    <property type="molecule type" value="Genomic_DNA"/>
</dbReference>
<dbReference type="Proteomes" id="UP001310692">
    <property type="component" value="Unassembled WGS sequence"/>
</dbReference>
<accession>A0ABU7M078</accession>
<evidence type="ECO:0000256" key="3">
    <source>
        <dbReference type="ARBA" id="ARBA00022989"/>
    </source>
</evidence>
<feature type="domain" description="DUF1232" evidence="6">
    <location>
        <begin position="46"/>
        <end position="81"/>
    </location>
</feature>
<keyword evidence="2" id="KW-0812">Transmembrane</keyword>
<evidence type="ECO:0000259" key="6">
    <source>
        <dbReference type="Pfam" id="PF06803"/>
    </source>
</evidence>
<evidence type="ECO:0000313" key="7">
    <source>
        <dbReference type="EMBL" id="MEE2567201.1"/>
    </source>
</evidence>
<evidence type="ECO:0000256" key="5">
    <source>
        <dbReference type="SAM" id="MobiDB-lite"/>
    </source>
</evidence>
<keyword evidence="8" id="KW-1185">Reference proteome</keyword>
<feature type="region of interest" description="Disordered" evidence="5">
    <location>
        <begin position="94"/>
        <end position="114"/>
    </location>
</feature>
<comment type="caution">
    <text evidence="7">The sequence shown here is derived from an EMBL/GenBank/DDBJ whole genome shotgun (WGS) entry which is preliminary data.</text>
</comment>
<reference evidence="7 8" key="1">
    <citation type="submission" date="2024-01" db="EMBL/GenBank/DDBJ databases">
        <title>Hyphobacterium bacterium isolated from marine sediment.</title>
        <authorList>
            <person name="Zhao S."/>
        </authorList>
    </citation>
    <scope>NUCLEOTIDE SEQUENCE [LARGE SCALE GENOMIC DNA]</scope>
    <source>
        <strain evidence="7 8">Y60-23</strain>
    </source>
</reference>
<organism evidence="7 8">
    <name type="scientific">Hyphobacterium marinum</name>
    <dbReference type="NCBI Taxonomy" id="3116574"/>
    <lineage>
        <taxon>Bacteria</taxon>
        <taxon>Pseudomonadati</taxon>
        <taxon>Pseudomonadota</taxon>
        <taxon>Alphaproteobacteria</taxon>
        <taxon>Maricaulales</taxon>
        <taxon>Maricaulaceae</taxon>
        <taxon>Hyphobacterium</taxon>
    </lineage>
</organism>
<sequence>MTDHARHYSDEAFAAKLTRISGLDGLFQSASRLYRILKSPETPRWVKAMCLTALGYLVLPTDAVADIVPVAGFVDDAAMITAALAAITARWDGEDVRGGQPGEMASGADASRTA</sequence>
<dbReference type="InterPro" id="IPR010652">
    <property type="entry name" value="DUF1232"/>
</dbReference>